<dbReference type="InterPro" id="IPR058210">
    <property type="entry name" value="SACS/Nov_dom"/>
</dbReference>
<feature type="region of interest" description="Disordered" evidence="1">
    <location>
        <begin position="1634"/>
        <end position="1666"/>
    </location>
</feature>
<feature type="region of interest" description="Disordered" evidence="1">
    <location>
        <begin position="1046"/>
        <end position="1071"/>
    </location>
</feature>
<dbReference type="EMBL" id="JBHSPT010000133">
    <property type="protein sequence ID" value="MFC6060566.1"/>
    <property type="molecule type" value="Genomic_DNA"/>
</dbReference>
<dbReference type="NCBIfam" id="NF047352">
    <property type="entry name" value="P_loop_sacsin"/>
    <property type="match status" value="1"/>
</dbReference>
<evidence type="ECO:0000313" key="5">
    <source>
        <dbReference type="Proteomes" id="UP001596242"/>
    </source>
</evidence>
<sequence length="1814" mass="198778">MSWRDLVLRQSLVEARGYLTDVESGRSTARELKALVDEMITPGYEGRVLIELLQNAHDAHPAKRRDGQIEFLLCEDEGDHGVLHVANGGRWFSDEDFKGVCTVGLSPKRPDEGIGHKGIGFKSVLQLTDAPEVYSVSRQNVRTFDGFCFRFAQPADFDWIAEQVAPDNPSAAQQLRDGVSSLKLPVPVDDVPESVRSFRRRGFVTVIRLPLRSAQARAEVERQLAELTAPQAPFELFLHRVAKVTIARRGGTDKKRTRPETYERKVRTLISAEGLRVQEVVLRRRMRLVVVHTQVDEATAREAIEQAVDARVMSKVWSTWRGPAEVSVAVPAGDPLDAGRLYAFLPMADEAPCPVPGFVNAPFFTTFERRSFSETVPWNALLLDAVARACALAALLPAGTRRRIPSAALVDLLCWSPAQVHRLQSAIRMLGQSLEKVAFLPVLHPAGDHTSLAGAFAWQKPGKARVFTPQALATAGVKDLIDPGLHSTRLRRLEDLGRRFGLRFGPRPDGLADWAERLALALHADRVGLDTWADFYADLSLCLTDGGRALRGKQIILGTGGELLPAGGTGVFVPRPVESAAARMAAPPATDTAGATAAPVPERLAEHLRFAHGGLPWSGKRATRRTQGLRWLEQQELVHPYAPQAVLDVVAEAMGRERGDDGALRVYLKYACTVWAASLAESGGGGLRVSGLLGPARDGWITLGTAMFGPGWPGTQRHVDDTLVRFLARESAGSDELARLAGQVIEPPEEILEPGDETSVDVGTLQRFLERQGVSHGLRPRQHAVNMTSDSLKGSILNSPYSFSGFPSVPLTRQELRNWRRTAVRWTNHQRGLYSTVSYRPQQPLCTLPGQSDYESFDDDSRKLYAELILHGLGSWPDTVLETTYTGGSDRHGTRWPTPLAGFLAQASWIPQQDPRPADGQAATFRFADASSAWWWSGEGAAPEYLATAPASLRARVTDRVRVRLALLGVRSWDDPEAALARLDHLAELVLSTPSLRHGRLGHLVRKANEKAWGDLLPAHGPGPTGFGEMTDLVVSREDALTAVGERTEREQMAEQNEAAPEEGPAAEEDHKAETIYVADDQGAIERRLLDAVAVPVLPIGAGPLADRVNSYLRRRTSFPTRRTSAAVVEVLADGLPLDDASGGLLTEVAGPWLATLVAGLVEFDAERALRLTDVSPALIMRRIGACRLLRATRTVQYVDGHVVPSETAEQSLFQGTPERGLVVTVHPDGDQAPEWEILQHAAPAVAALVGAPVLEERLQLALFKLAQRCAKPGDVADVDLADVLRVPVGKLEAVLSDRSSVRSGSARLVPLLACVDPAHAEDVQRQQETFHDRAQLHDWLASRVNPKTTRTLMRLIDDDDWQRRLTALGVKLADANRAWRDLDLPPVHNRAGHTRQFVHWLQHNRADLVDRVRDAFVPAYRAGSPLESYVGLRELPGLEAAPEWLDLYWDVPTDVLRTHAEAWARAHLPAPSPAQSKRATKDGASTRPVAELRDVCMGVLHEQLPRLRTLIDTWVHLHGGGGQAHGLPSVEEVARAMDAQGLLDFERLRKQRLTRWLSDHGYWPDGMPLTHRSADLALDQSRAAGQSVPAGPGTGAWPLAAGPHVVLSGKRLPIGRDDLRTLAREVASDVTEDQLAVSPSPLASLPPTIPRARRERGESSEGYTVAPVDPATKLAIGLAGEKVVGAWLHRHYEVPEQESWRSGLRSHVYPDGIGDDRLGYDFRITTPERTLYFEVKASTGADGEIQLGESEVDRARALKPDETYIIVYVSHVLDGARRHITPLPNPFGAPGLAGYRLVGNALRLRFTLPTMHY</sequence>
<keyword evidence="5" id="KW-1185">Reference proteome</keyword>
<evidence type="ECO:0000259" key="2">
    <source>
        <dbReference type="Pfam" id="PF13020"/>
    </source>
</evidence>
<dbReference type="Pfam" id="PF13020">
    <property type="entry name" value="NOV_C"/>
    <property type="match status" value="1"/>
</dbReference>
<evidence type="ECO:0000259" key="3">
    <source>
        <dbReference type="Pfam" id="PF25794"/>
    </source>
</evidence>
<dbReference type="Pfam" id="PF25794">
    <property type="entry name" value="SACS"/>
    <property type="match status" value="1"/>
</dbReference>
<dbReference type="InterPro" id="IPR036890">
    <property type="entry name" value="HATPase_C_sf"/>
</dbReference>
<feature type="domain" description="Protein NO VEIN C-terminal" evidence="2">
    <location>
        <begin position="1717"/>
        <end position="1775"/>
    </location>
</feature>
<feature type="compositionally biased region" description="Low complexity" evidence="1">
    <location>
        <begin position="1054"/>
        <end position="1064"/>
    </location>
</feature>
<feature type="region of interest" description="Disordered" evidence="1">
    <location>
        <begin position="1468"/>
        <end position="1487"/>
    </location>
</feature>
<evidence type="ECO:0000313" key="4">
    <source>
        <dbReference type="EMBL" id="MFC6060566.1"/>
    </source>
</evidence>
<accession>A0ABW1MB28</accession>
<protein>
    <submittedName>
        <fullName evidence="4">Sacsin N-terminal ATP-binding-like domain-containing protein</fullName>
    </submittedName>
</protein>
<dbReference type="PANTHER" id="PTHR32387:SF0">
    <property type="entry name" value="PROTEIN NO VEIN"/>
    <property type="match status" value="1"/>
</dbReference>
<dbReference type="Gene3D" id="3.30.565.10">
    <property type="entry name" value="Histidine kinase-like ATPase, C-terminal domain"/>
    <property type="match status" value="1"/>
</dbReference>
<comment type="caution">
    <text evidence="4">The sequence shown here is derived from an EMBL/GenBank/DDBJ whole genome shotgun (WGS) entry which is preliminary data.</text>
</comment>
<dbReference type="InterPro" id="IPR024975">
    <property type="entry name" value="NOV_C"/>
</dbReference>
<reference evidence="5" key="1">
    <citation type="journal article" date="2019" name="Int. J. Syst. Evol. Microbiol.">
        <title>The Global Catalogue of Microorganisms (GCM) 10K type strain sequencing project: providing services to taxonomists for standard genome sequencing and annotation.</title>
        <authorList>
            <consortium name="The Broad Institute Genomics Platform"/>
            <consortium name="The Broad Institute Genome Sequencing Center for Infectious Disease"/>
            <person name="Wu L."/>
            <person name="Ma J."/>
        </authorList>
    </citation>
    <scope>NUCLEOTIDE SEQUENCE [LARGE SCALE GENOMIC DNA]</scope>
    <source>
        <strain evidence="5">JCM 12763</strain>
    </source>
</reference>
<evidence type="ECO:0000256" key="1">
    <source>
        <dbReference type="SAM" id="MobiDB-lite"/>
    </source>
</evidence>
<dbReference type="InterPro" id="IPR052957">
    <property type="entry name" value="Auxin_embryo_med"/>
</dbReference>
<proteinExistence type="predicted"/>
<dbReference type="Proteomes" id="UP001596242">
    <property type="component" value="Unassembled WGS sequence"/>
</dbReference>
<dbReference type="RefSeq" id="WP_386406858.1">
    <property type="nucleotide sequence ID" value="NZ_JBHSPT010000133.1"/>
</dbReference>
<dbReference type="PANTHER" id="PTHR32387">
    <property type="entry name" value="WU:FJ29H11"/>
    <property type="match status" value="1"/>
</dbReference>
<gene>
    <name evidence="4" type="ORF">ACFP50_35775</name>
</gene>
<feature type="compositionally biased region" description="Low complexity" evidence="1">
    <location>
        <begin position="1636"/>
        <end position="1647"/>
    </location>
</feature>
<dbReference type="SUPFAM" id="SSF55874">
    <property type="entry name" value="ATPase domain of HSP90 chaperone/DNA topoisomerase II/histidine kinase"/>
    <property type="match status" value="1"/>
</dbReference>
<organism evidence="4 5">
    <name type="scientific">Streptomyces pratens</name>
    <dbReference type="NCBI Taxonomy" id="887456"/>
    <lineage>
        <taxon>Bacteria</taxon>
        <taxon>Bacillati</taxon>
        <taxon>Actinomycetota</taxon>
        <taxon>Actinomycetes</taxon>
        <taxon>Kitasatosporales</taxon>
        <taxon>Streptomycetaceae</taxon>
        <taxon>Streptomyces</taxon>
    </lineage>
</organism>
<feature type="domain" description="Sacsin/Nov" evidence="3">
    <location>
        <begin position="45"/>
        <end position="223"/>
    </location>
</feature>
<name>A0ABW1MB28_9ACTN</name>